<dbReference type="Proteomes" id="UP000287300">
    <property type="component" value="Unassembled WGS sequence"/>
</dbReference>
<proteinExistence type="predicted"/>
<evidence type="ECO:0000313" key="2">
    <source>
        <dbReference type="Proteomes" id="UP000287300"/>
    </source>
</evidence>
<name>A0A401WW16_ACEPA</name>
<organism evidence="1 2">
    <name type="scientific">Acetobacter pasteurianus NBRC 3188</name>
    <dbReference type="NCBI Taxonomy" id="1226663"/>
    <lineage>
        <taxon>Bacteria</taxon>
        <taxon>Pseudomonadati</taxon>
        <taxon>Pseudomonadota</taxon>
        <taxon>Alphaproteobacteria</taxon>
        <taxon>Acetobacterales</taxon>
        <taxon>Acetobacteraceae</taxon>
        <taxon>Acetobacter</taxon>
    </lineage>
</organism>
<dbReference type="EMBL" id="BDES01000061">
    <property type="protein sequence ID" value="GCD53485.1"/>
    <property type="molecule type" value="Genomic_DNA"/>
</dbReference>
<accession>A0A401WW16</accession>
<gene>
    <name evidence="1" type="ORF">NBRC3188_2182</name>
</gene>
<sequence length="54" mass="5935">MVATGYEFKPSQIACTGRLRGVLERIGDAELALQSGEIADQEHMRRQNKPFSAG</sequence>
<reference evidence="1 2" key="1">
    <citation type="submission" date="2016-06" db="EMBL/GenBank/DDBJ databases">
        <title>Acetobacter pasteurianus NBRC 3188 whole genome sequencing project.</title>
        <authorList>
            <person name="Matsutani M."/>
            <person name="Shiwa Y."/>
            <person name="Okamoto-Kainuma A."/>
            <person name="Ishikawa M."/>
            <person name="Koizumi Y."/>
            <person name="Yoshikawa H."/>
            <person name="Yakushi T."/>
            <person name="Matsushita K."/>
        </authorList>
    </citation>
    <scope>NUCLEOTIDE SEQUENCE [LARGE SCALE GENOMIC DNA]</scope>
    <source>
        <strain evidence="1 2">NBRC 3188</strain>
    </source>
</reference>
<evidence type="ECO:0000313" key="1">
    <source>
        <dbReference type="EMBL" id="GCD53485.1"/>
    </source>
</evidence>
<protein>
    <submittedName>
        <fullName evidence="1">Uncharacterized protein</fullName>
    </submittedName>
</protein>
<comment type="caution">
    <text evidence="1">The sequence shown here is derived from an EMBL/GenBank/DDBJ whole genome shotgun (WGS) entry which is preliminary data.</text>
</comment>
<dbReference type="AlphaFoldDB" id="A0A401WW16"/>